<dbReference type="AlphaFoldDB" id="A0A7J3JSR9"/>
<feature type="transmembrane region" description="Helical" evidence="1">
    <location>
        <begin position="118"/>
        <end position="138"/>
    </location>
</feature>
<evidence type="ECO:0008006" key="3">
    <source>
        <dbReference type="Google" id="ProtNLM"/>
    </source>
</evidence>
<feature type="transmembrane region" description="Helical" evidence="1">
    <location>
        <begin position="233"/>
        <end position="253"/>
    </location>
</feature>
<sequence>MNNDTLFKVLHELADMIEVFSHGICRYNYGLTRYLSPLTVFIIFISLTIIAAYSSNDTARIIVIGICAVQLLLIGSRRILTNILKTYMFIIFLAAFLGLPSIYLYTDKYSVVASMTRTIFVSLSSSTPMIVFSILVGLREIGEIISIFSRALGRAIYAFSTIFLKISRLQIDILLMRFSRNIINKRGYIWIILTSSIGDTLLHSEYISQNIALAMKSRTLASKSLRNEYTLKLLDYIVIIAILSMVFIAILVLK</sequence>
<evidence type="ECO:0000256" key="1">
    <source>
        <dbReference type="SAM" id="Phobius"/>
    </source>
</evidence>
<keyword evidence="1" id="KW-1133">Transmembrane helix</keyword>
<keyword evidence="1" id="KW-0812">Transmembrane</keyword>
<organism evidence="2">
    <name type="scientific">Ignisphaera aggregans</name>
    <dbReference type="NCBI Taxonomy" id="334771"/>
    <lineage>
        <taxon>Archaea</taxon>
        <taxon>Thermoproteota</taxon>
        <taxon>Thermoprotei</taxon>
        <taxon>Desulfurococcales</taxon>
        <taxon>Desulfurococcaceae</taxon>
        <taxon>Ignisphaera</taxon>
    </lineage>
</organism>
<feature type="transmembrane region" description="Helical" evidence="1">
    <location>
        <begin position="34"/>
        <end position="54"/>
    </location>
</feature>
<gene>
    <name evidence="2" type="ORF">ENU30_07075</name>
</gene>
<keyword evidence="1" id="KW-0472">Membrane</keyword>
<evidence type="ECO:0000313" key="2">
    <source>
        <dbReference type="EMBL" id="HGQ18714.1"/>
    </source>
</evidence>
<comment type="caution">
    <text evidence="2">The sequence shown here is derived from an EMBL/GenBank/DDBJ whole genome shotgun (WGS) entry which is preliminary data.</text>
</comment>
<dbReference type="EMBL" id="DTBZ01000131">
    <property type="protein sequence ID" value="HGQ18714.1"/>
    <property type="molecule type" value="Genomic_DNA"/>
</dbReference>
<reference evidence="2" key="1">
    <citation type="journal article" date="2020" name="mSystems">
        <title>Genome- and Community-Level Interaction Insights into Carbon Utilization and Element Cycling Functions of Hydrothermarchaeota in Hydrothermal Sediment.</title>
        <authorList>
            <person name="Zhou Z."/>
            <person name="Liu Y."/>
            <person name="Xu W."/>
            <person name="Pan J."/>
            <person name="Luo Z.H."/>
            <person name="Li M."/>
        </authorList>
    </citation>
    <scope>NUCLEOTIDE SEQUENCE [LARGE SCALE GENOMIC DNA]</scope>
    <source>
        <strain evidence="2">SpSt-657</strain>
    </source>
</reference>
<feature type="transmembrane region" description="Helical" evidence="1">
    <location>
        <begin position="86"/>
        <end position="106"/>
    </location>
</feature>
<name>A0A7J3JSR9_9CREN</name>
<protein>
    <recommendedName>
        <fullName evidence="3">Cobalt transport protein</fullName>
    </recommendedName>
</protein>
<proteinExistence type="predicted"/>
<accession>A0A7J3JSR9</accession>
<feature type="transmembrane region" description="Helical" evidence="1">
    <location>
        <begin position="61"/>
        <end position="80"/>
    </location>
</feature>